<dbReference type="EMBL" id="JBAKAP010000005">
    <property type="protein sequence ID" value="MEL0616482.1"/>
    <property type="molecule type" value="Genomic_DNA"/>
</dbReference>
<gene>
    <name evidence="1" type="ORF">V6243_06525</name>
</gene>
<evidence type="ECO:0000313" key="2">
    <source>
        <dbReference type="Proteomes" id="UP001378242"/>
    </source>
</evidence>
<protein>
    <recommendedName>
        <fullName evidence="3">DUF4435 domain-containing protein</fullName>
    </recommendedName>
</protein>
<accession>A0ABU9GH45</accession>
<sequence length="257" mass="29589">MSYLIRCSGEEISVDYIFYIDASYISHYVFVLKDIVTNDVWKRNVNPEQVSSCSSENIKGLESLLSEIDSRVKLLLKEEVGDYNVLDVGRVHWSCSSLFYSFEDKIINLDRDDHEFLTFKLNQESLGFASPSLSLHYTMRDESLKKGKRQLVKNVDFKDIGLSQETYIVLNQDELKLRFKYMSEVEAIEGRRAFYKAISLLDVNHSLGFLHDVAKYKAAYNLSRFHGHSVTSIDEAYKILTGSKVVLSLGEDEYIDL</sequence>
<reference evidence="1 2" key="1">
    <citation type="submission" date="2024-02" db="EMBL/GenBank/DDBJ databases">
        <title>Bacteria isolated from the canopy kelp, Nereocystis luetkeana.</title>
        <authorList>
            <person name="Pfister C.A."/>
            <person name="Younker I.T."/>
            <person name="Light S.H."/>
        </authorList>
    </citation>
    <scope>NUCLEOTIDE SEQUENCE [LARGE SCALE GENOMIC DNA]</scope>
    <source>
        <strain evidence="1 2">TI.5.07</strain>
    </source>
</reference>
<keyword evidence="2" id="KW-1185">Reference proteome</keyword>
<evidence type="ECO:0000313" key="1">
    <source>
        <dbReference type="EMBL" id="MEL0616482.1"/>
    </source>
</evidence>
<evidence type="ECO:0008006" key="3">
    <source>
        <dbReference type="Google" id="ProtNLM"/>
    </source>
</evidence>
<dbReference type="Proteomes" id="UP001378242">
    <property type="component" value="Unassembled WGS sequence"/>
</dbReference>
<name>A0ABU9GH45_COBMA</name>
<dbReference type="RefSeq" id="WP_341542168.1">
    <property type="nucleotide sequence ID" value="NZ_JBAKAP010000005.1"/>
</dbReference>
<organism evidence="1 2">
    <name type="scientific">Cobetia marina</name>
    <name type="common">Deleya marina</name>
    <dbReference type="NCBI Taxonomy" id="28258"/>
    <lineage>
        <taxon>Bacteria</taxon>
        <taxon>Pseudomonadati</taxon>
        <taxon>Pseudomonadota</taxon>
        <taxon>Gammaproteobacteria</taxon>
        <taxon>Oceanospirillales</taxon>
        <taxon>Halomonadaceae</taxon>
        <taxon>Cobetia</taxon>
    </lineage>
</organism>
<comment type="caution">
    <text evidence="1">The sequence shown here is derived from an EMBL/GenBank/DDBJ whole genome shotgun (WGS) entry which is preliminary data.</text>
</comment>
<proteinExistence type="predicted"/>